<accession>A0A5K7XMX0</accession>
<keyword evidence="2" id="KW-1185">Reference proteome</keyword>
<evidence type="ECO:0000313" key="1">
    <source>
        <dbReference type="EMBL" id="BBO34469.1"/>
    </source>
</evidence>
<sequence>MKADLSFEADDFFYCPITSERFAFEPGNEESQEAARQKQNLRTSEAIRTAWAVVSARCLLPSRADALIAKAEAMMERCPQ</sequence>
<reference evidence="2" key="1">
    <citation type="submission" date="2019-10" db="EMBL/GenBank/DDBJ databases">
        <title>Lacipirellula parvula gen. nov., sp. nov., representing a lineage of planctomycetes widespread in freshwater anoxic habitats, and description of the family Lacipirellulaceae.</title>
        <authorList>
            <person name="Dedysh S.N."/>
            <person name="Kulichevskaya I.S."/>
            <person name="Beletsky A.V."/>
            <person name="Rakitin A.L."/>
            <person name="Mardanov A.V."/>
            <person name="Ivanova A.A."/>
            <person name="Saltykova V.X."/>
            <person name="Rijpstra W.I.C."/>
            <person name="Sinninghe Damste J.S."/>
            <person name="Ravin N.V."/>
        </authorList>
    </citation>
    <scope>NUCLEOTIDE SEQUENCE [LARGE SCALE GENOMIC DNA]</scope>
    <source>
        <strain evidence="2">PX69</strain>
    </source>
</reference>
<protein>
    <submittedName>
        <fullName evidence="1">Uncharacterized protein</fullName>
    </submittedName>
</protein>
<proteinExistence type="predicted"/>
<name>A0A5K7XMX0_9BACT</name>
<dbReference type="EMBL" id="AP021861">
    <property type="protein sequence ID" value="BBO34469.1"/>
    <property type="molecule type" value="Genomic_DNA"/>
</dbReference>
<gene>
    <name evidence="1" type="ORF">PLANPX_4081</name>
</gene>
<organism evidence="1 2">
    <name type="scientific">Lacipirellula parvula</name>
    <dbReference type="NCBI Taxonomy" id="2650471"/>
    <lineage>
        <taxon>Bacteria</taxon>
        <taxon>Pseudomonadati</taxon>
        <taxon>Planctomycetota</taxon>
        <taxon>Planctomycetia</taxon>
        <taxon>Pirellulales</taxon>
        <taxon>Lacipirellulaceae</taxon>
        <taxon>Lacipirellula</taxon>
    </lineage>
</organism>
<dbReference type="Proteomes" id="UP000326837">
    <property type="component" value="Chromosome"/>
</dbReference>
<dbReference type="AlphaFoldDB" id="A0A5K7XMX0"/>
<evidence type="ECO:0000313" key="2">
    <source>
        <dbReference type="Proteomes" id="UP000326837"/>
    </source>
</evidence>
<dbReference type="KEGG" id="lpav:PLANPX_4081"/>